<comment type="caution">
    <text evidence="1">The sequence shown here is derived from an EMBL/GenBank/DDBJ whole genome shotgun (WGS) entry which is preliminary data.</text>
</comment>
<reference evidence="1 2" key="1">
    <citation type="journal article" date="2018" name="IMA Fungus">
        <title>IMA Genome-F 9: Draft genome sequence of Annulohypoxylon stygium, Aspergillus mulundensis, Berkeleyomyces basicola (syn. Thielaviopsis basicola), Ceratocystis smalleyi, two Cercospora beticola strains, Coleophoma cylindrospora, Fusarium fracticaudum, Phialophora cf. hyalina, and Morchella septimelata.</title>
        <authorList>
            <person name="Wingfield B.D."/>
            <person name="Bills G.F."/>
            <person name="Dong Y."/>
            <person name="Huang W."/>
            <person name="Nel W.J."/>
            <person name="Swalarsk-Parry B.S."/>
            <person name="Vaghefi N."/>
            <person name="Wilken P.M."/>
            <person name="An Z."/>
            <person name="de Beer Z.W."/>
            <person name="De Vos L."/>
            <person name="Chen L."/>
            <person name="Duong T.A."/>
            <person name="Gao Y."/>
            <person name="Hammerbacher A."/>
            <person name="Kikkert J.R."/>
            <person name="Li Y."/>
            <person name="Li H."/>
            <person name="Li K."/>
            <person name="Li Q."/>
            <person name="Liu X."/>
            <person name="Ma X."/>
            <person name="Naidoo K."/>
            <person name="Pethybridge S.J."/>
            <person name="Sun J."/>
            <person name="Steenkamp E.T."/>
            <person name="van der Nest M.A."/>
            <person name="van Wyk S."/>
            <person name="Wingfield M.J."/>
            <person name="Xiong C."/>
            <person name="Yue Q."/>
            <person name="Zhang X."/>
        </authorList>
    </citation>
    <scope>NUCLEOTIDE SEQUENCE [LARGE SCALE GENOMIC DNA]</scope>
    <source>
        <strain evidence="1 2">DSM 5745</strain>
    </source>
</reference>
<protein>
    <submittedName>
        <fullName evidence="1">Uncharacterized protein</fullName>
    </submittedName>
</protein>
<organism evidence="1 2">
    <name type="scientific">Aspergillus mulundensis</name>
    <dbReference type="NCBI Taxonomy" id="1810919"/>
    <lineage>
        <taxon>Eukaryota</taxon>
        <taxon>Fungi</taxon>
        <taxon>Dikarya</taxon>
        <taxon>Ascomycota</taxon>
        <taxon>Pezizomycotina</taxon>
        <taxon>Eurotiomycetes</taxon>
        <taxon>Eurotiomycetidae</taxon>
        <taxon>Eurotiales</taxon>
        <taxon>Aspergillaceae</taxon>
        <taxon>Aspergillus</taxon>
        <taxon>Aspergillus subgen. Nidulantes</taxon>
    </lineage>
</organism>
<dbReference type="EMBL" id="PVWQ01000003">
    <property type="protein sequence ID" value="RDW87065.1"/>
    <property type="molecule type" value="Genomic_DNA"/>
</dbReference>
<dbReference type="OrthoDB" id="4358152at2759"/>
<dbReference type="STRING" id="1810919.A0A3D8SL50"/>
<sequence length="398" mass="45500">MDPFGRLPWFALHNILSALPDLPTLHSLHNASPDVAAFLQGNNDLFAHIVDSIMESTARERGLPPIVQRAVRYLVTIWTAQSKRERQQQDSDQNILNSLRYLAEKYSNHPTPIPTTISPSTPAAILCRLLALMTRLRCLVHASFHDMVSKALQLKIEHLPRKAAYINTRGVGPAHRPQGVPHTPVDVGPLMWIEEQRLLGSFLWIVIFYELRRIYGDFTVPPVRGETVYISSLDTAETFWKKILCGDNNTQREQIATTLQWLDIKCGGRENISSLLSSSPLPLPNTYQHRYPESTTLSDKEWETEEEWISNAFSTHGALCLWEARVSPISPLRCVDYAVFRPYGLIFWSVRRMDGLGFREAFDAGHHMWFALSFVLNQEDWDEVVKWQAERGFDPRAV</sequence>
<dbReference type="AlphaFoldDB" id="A0A3D8SL50"/>
<dbReference type="GeneID" id="38114077"/>
<dbReference type="RefSeq" id="XP_026606589.1">
    <property type="nucleotide sequence ID" value="XM_026745723.1"/>
</dbReference>
<evidence type="ECO:0000313" key="2">
    <source>
        <dbReference type="Proteomes" id="UP000256690"/>
    </source>
</evidence>
<accession>A0A3D8SL50</accession>
<evidence type="ECO:0000313" key="1">
    <source>
        <dbReference type="EMBL" id="RDW87065.1"/>
    </source>
</evidence>
<dbReference type="Proteomes" id="UP000256690">
    <property type="component" value="Unassembled WGS sequence"/>
</dbReference>
<name>A0A3D8SL50_9EURO</name>
<keyword evidence="2" id="KW-1185">Reference proteome</keyword>
<gene>
    <name evidence="1" type="ORF">DSM5745_03707</name>
</gene>
<proteinExistence type="predicted"/>